<protein>
    <submittedName>
        <fullName evidence="2">NUDIX domain-containing protein</fullName>
    </submittedName>
</protein>
<dbReference type="SUPFAM" id="SSF55811">
    <property type="entry name" value="Nudix"/>
    <property type="match status" value="1"/>
</dbReference>
<dbReference type="Pfam" id="PF00293">
    <property type="entry name" value="NUDIX"/>
    <property type="match status" value="1"/>
</dbReference>
<evidence type="ECO:0000259" key="1">
    <source>
        <dbReference type="PROSITE" id="PS51462"/>
    </source>
</evidence>
<evidence type="ECO:0000313" key="3">
    <source>
        <dbReference type="Proteomes" id="UP001527099"/>
    </source>
</evidence>
<reference evidence="2 3" key="1">
    <citation type="submission" date="2022-05" db="EMBL/GenBank/DDBJ databases">
        <title>Genome Sequencing of Bee-Associated Microbes.</title>
        <authorList>
            <person name="Dunlap C."/>
        </authorList>
    </citation>
    <scope>NUCLEOTIDE SEQUENCE [LARGE SCALE GENOMIC DNA]</scope>
    <source>
        <strain evidence="2 3">NRRL B-14421</strain>
    </source>
</reference>
<dbReference type="InterPro" id="IPR015797">
    <property type="entry name" value="NUDIX_hydrolase-like_dom_sf"/>
</dbReference>
<evidence type="ECO:0000313" key="2">
    <source>
        <dbReference type="EMBL" id="MCY9698440.1"/>
    </source>
</evidence>
<dbReference type="Gene3D" id="3.90.79.10">
    <property type="entry name" value="Nucleoside Triphosphate Pyrophosphohydrolase"/>
    <property type="match status" value="1"/>
</dbReference>
<dbReference type="InterPro" id="IPR000086">
    <property type="entry name" value="NUDIX_hydrolase_dom"/>
</dbReference>
<feature type="domain" description="Nudix hydrolase" evidence="1">
    <location>
        <begin position="5"/>
        <end position="146"/>
    </location>
</feature>
<proteinExistence type="predicted"/>
<dbReference type="EMBL" id="JAMDMX010000273">
    <property type="protein sequence ID" value="MCY9698440.1"/>
    <property type="molecule type" value="Genomic_DNA"/>
</dbReference>
<accession>A0ABT4GQN1</accession>
<dbReference type="RefSeq" id="WP_268618854.1">
    <property type="nucleotide sequence ID" value="NZ_JAMDMX010000273.1"/>
</dbReference>
<dbReference type="Proteomes" id="UP001527099">
    <property type="component" value="Unassembled WGS sequence"/>
</dbReference>
<dbReference type="PROSITE" id="PS51462">
    <property type="entry name" value="NUDIX"/>
    <property type="match status" value="1"/>
</dbReference>
<keyword evidence="3" id="KW-1185">Reference proteome</keyword>
<organism evidence="2 3">
    <name type="scientific">Paenibacillus alginolyticus</name>
    <dbReference type="NCBI Taxonomy" id="59839"/>
    <lineage>
        <taxon>Bacteria</taxon>
        <taxon>Bacillati</taxon>
        <taxon>Bacillota</taxon>
        <taxon>Bacilli</taxon>
        <taxon>Bacillales</taxon>
        <taxon>Paenibacillaceae</taxon>
        <taxon>Paenibacillus</taxon>
    </lineage>
</organism>
<sequence length="212" mass="24938">MIQRNVLGKVTCFITREKDAKIELLLIQHPNAGIQFPAGTVEMNEDFKQSALREAFEETGLNEFLTCIHIGKQEINLSDDKYVIYQNARVYSRPELSSFNWAEIRRGTAVQHERKHGEFIQISYIEGDKYPEPSYTTYQITGWVEETDLASTVERHFYHLHTECNLNQWTQEADNHLFKLFWSPLDKLPEIVSPQYEWLKYVTSDLLVYLKE</sequence>
<comment type="caution">
    <text evidence="2">The sequence shown here is derived from an EMBL/GenBank/DDBJ whole genome shotgun (WGS) entry which is preliminary data.</text>
</comment>
<name>A0ABT4GQN1_9BACL</name>
<gene>
    <name evidence="2" type="ORF">M5X19_37245</name>
</gene>